<evidence type="ECO:0000313" key="1">
    <source>
        <dbReference type="EMBL" id="SJZ76043.1"/>
    </source>
</evidence>
<protein>
    <submittedName>
        <fullName evidence="1">Uncharacterized protein</fullName>
    </submittedName>
</protein>
<proteinExistence type="predicted"/>
<keyword evidence="2" id="KW-1185">Reference proteome</keyword>
<dbReference type="EMBL" id="FUWO01000017">
    <property type="protein sequence ID" value="SJZ76043.1"/>
    <property type="molecule type" value="Genomic_DNA"/>
</dbReference>
<dbReference type="Proteomes" id="UP000189941">
    <property type="component" value="Unassembled WGS sequence"/>
</dbReference>
<evidence type="ECO:0000313" key="2">
    <source>
        <dbReference type="Proteomes" id="UP000189941"/>
    </source>
</evidence>
<organism evidence="1 2">
    <name type="scientific">Globicatella sulfidifaciens DSM 15739</name>
    <dbReference type="NCBI Taxonomy" id="1121925"/>
    <lineage>
        <taxon>Bacteria</taxon>
        <taxon>Bacillati</taxon>
        <taxon>Bacillota</taxon>
        <taxon>Bacilli</taxon>
        <taxon>Lactobacillales</taxon>
        <taxon>Aerococcaceae</taxon>
        <taxon>Globicatella</taxon>
    </lineage>
</organism>
<accession>A0A1T4NAE0</accession>
<sequence>MEVLPNLLQLYIIISIANRFELNVLEIIITQGQY</sequence>
<name>A0A1T4NAE0_9LACT</name>
<reference evidence="2" key="1">
    <citation type="submission" date="2017-02" db="EMBL/GenBank/DDBJ databases">
        <authorList>
            <person name="Varghese N."/>
            <person name="Submissions S."/>
        </authorList>
    </citation>
    <scope>NUCLEOTIDE SEQUENCE [LARGE SCALE GENOMIC DNA]</scope>
    <source>
        <strain evidence="2">DSM 15739</strain>
    </source>
</reference>
<gene>
    <name evidence="1" type="ORF">SAMN02746011_01685</name>
</gene>
<dbReference type="AlphaFoldDB" id="A0A1T4NAE0"/>